<dbReference type="InterPro" id="IPR029058">
    <property type="entry name" value="AB_hydrolase_fold"/>
</dbReference>
<evidence type="ECO:0000259" key="1">
    <source>
        <dbReference type="Pfam" id="PF12697"/>
    </source>
</evidence>
<comment type="caution">
    <text evidence="2">The sequence shown here is derived from an EMBL/GenBank/DDBJ whole genome shotgun (WGS) entry which is preliminary data.</text>
</comment>
<accession>A0ABV7LUX2</accession>
<dbReference type="InterPro" id="IPR050228">
    <property type="entry name" value="Carboxylesterase_BioH"/>
</dbReference>
<keyword evidence="2" id="KW-0378">Hydrolase</keyword>
<name>A0ABV7LUX2_9GAMM</name>
<gene>
    <name evidence="2" type="ORF">ACFOEV_22295</name>
</gene>
<keyword evidence="3" id="KW-1185">Reference proteome</keyword>
<dbReference type="GO" id="GO:0016787">
    <property type="term" value="F:hydrolase activity"/>
    <property type="evidence" value="ECO:0007669"/>
    <property type="project" value="UniProtKB-KW"/>
</dbReference>
<evidence type="ECO:0000313" key="3">
    <source>
        <dbReference type="Proteomes" id="UP001595579"/>
    </source>
</evidence>
<dbReference type="SUPFAM" id="SSF53474">
    <property type="entry name" value="alpha/beta-Hydrolases"/>
    <property type="match status" value="1"/>
</dbReference>
<sequence length="260" mass="28078">MSKLVLLSGWGIDARIWQPLQSHWPEGVSVSTPDWPGYGDREPLADPQDLAALAATMAADLDPDAVWVGWSLGGLLAAHLLAYLPTPRALVMLGMGPRFVSDSHNSNSAVSRVEFKAFQRAFHRDAESTWQHFLRWQLSGEPAPRPAFERLLDLIGQVPPATHATLLAGLVQLGTLDATAIVANPPCPMLRCQGVRDPLASREQARGGQDSDKWATMGSALLIEEAGHCPQLSQPVALVGYLSDIAYRHAPSAGRPEETS</sequence>
<dbReference type="PANTHER" id="PTHR43194">
    <property type="entry name" value="HYDROLASE ALPHA/BETA FOLD FAMILY"/>
    <property type="match status" value="1"/>
</dbReference>
<organism evidence="2 3">
    <name type="scientific">Litchfieldella rifensis</name>
    <dbReference type="NCBI Taxonomy" id="762643"/>
    <lineage>
        <taxon>Bacteria</taxon>
        <taxon>Pseudomonadati</taxon>
        <taxon>Pseudomonadota</taxon>
        <taxon>Gammaproteobacteria</taxon>
        <taxon>Oceanospirillales</taxon>
        <taxon>Halomonadaceae</taxon>
        <taxon>Litchfieldella</taxon>
    </lineage>
</organism>
<evidence type="ECO:0000313" key="2">
    <source>
        <dbReference type="EMBL" id="MFC3286342.1"/>
    </source>
</evidence>
<protein>
    <submittedName>
        <fullName evidence="2">Alpha/beta fold hydrolase</fullName>
    </submittedName>
</protein>
<dbReference type="Proteomes" id="UP001595579">
    <property type="component" value="Unassembled WGS sequence"/>
</dbReference>
<dbReference type="Pfam" id="PF12697">
    <property type="entry name" value="Abhydrolase_6"/>
    <property type="match status" value="1"/>
</dbReference>
<dbReference type="PANTHER" id="PTHR43194:SF5">
    <property type="entry name" value="PIMELOYL-[ACYL-CARRIER PROTEIN] METHYL ESTER ESTERASE"/>
    <property type="match status" value="1"/>
</dbReference>
<reference evidence="3" key="1">
    <citation type="journal article" date="2019" name="Int. J. Syst. Evol. Microbiol.">
        <title>The Global Catalogue of Microorganisms (GCM) 10K type strain sequencing project: providing services to taxonomists for standard genome sequencing and annotation.</title>
        <authorList>
            <consortium name="The Broad Institute Genomics Platform"/>
            <consortium name="The Broad Institute Genome Sequencing Center for Infectious Disease"/>
            <person name="Wu L."/>
            <person name="Ma J."/>
        </authorList>
    </citation>
    <scope>NUCLEOTIDE SEQUENCE [LARGE SCALE GENOMIC DNA]</scope>
    <source>
        <strain evidence="3">CECT 7698</strain>
    </source>
</reference>
<dbReference type="EMBL" id="JBHRUG010000050">
    <property type="protein sequence ID" value="MFC3286342.1"/>
    <property type="molecule type" value="Genomic_DNA"/>
</dbReference>
<feature type="domain" description="AB hydrolase-1" evidence="1">
    <location>
        <begin position="4"/>
        <end position="239"/>
    </location>
</feature>
<proteinExistence type="predicted"/>
<dbReference type="Gene3D" id="3.40.50.1820">
    <property type="entry name" value="alpha/beta hydrolase"/>
    <property type="match status" value="1"/>
</dbReference>
<dbReference type="InterPro" id="IPR000073">
    <property type="entry name" value="AB_hydrolase_1"/>
</dbReference>
<dbReference type="RefSeq" id="WP_386777307.1">
    <property type="nucleotide sequence ID" value="NZ_JBHRUG010000050.1"/>
</dbReference>